<comment type="similarity">
    <text evidence="1">Belongs to the class I-like SAM-binding methyltransferase superfamily. NNMT/PNMT/TEMT family.</text>
</comment>
<reference evidence="5" key="1">
    <citation type="journal article" date="2020" name="Proc. R. Soc. B">
        <title>Neural architecture and regeneration in the acoel Hofstenia miamia.</title>
        <authorList>
            <person name="Hulett R.E."/>
            <person name="Potter D."/>
            <person name="Srivastava M."/>
        </authorList>
    </citation>
    <scope>NUCLEOTIDE SEQUENCE</scope>
</reference>
<evidence type="ECO:0000313" key="5">
    <source>
        <dbReference type="EMBL" id="QNG40896.1"/>
    </source>
</evidence>
<keyword evidence="4" id="KW-0949">S-adenosyl-L-methionine</keyword>
<dbReference type="AlphaFoldDB" id="A0A7G7LK79"/>
<dbReference type="PANTHER" id="PTHR10867">
    <property type="entry name" value="NNMT/PNMT/TEMT FAMILY MEMBER"/>
    <property type="match status" value="1"/>
</dbReference>
<evidence type="ECO:0000256" key="1">
    <source>
        <dbReference type="ARBA" id="ARBA00007996"/>
    </source>
</evidence>
<dbReference type="InterPro" id="IPR000940">
    <property type="entry name" value="NNMT_TEMT_trans"/>
</dbReference>
<proteinExistence type="evidence at transcript level"/>
<evidence type="ECO:0000256" key="3">
    <source>
        <dbReference type="ARBA" id="ARBA00022679"/>
    </source>
</evidence>
<keyword evidence="3 5" id="KW-0808">Transferase</keyword>
<dbReference type="PROSITE" id="PS51681">
    <property type="entry name" value="SAM_MT_NNMT_PNMT_TEMT"/>
    <property type="match status" value="1"/>
</dbReference>
<dbReference type="GO" id="GO:0005829">
    <property type="term" value="C:cytosol"/>
    <property type="evidence" value="ECO:0007669"/>
    <property type="project" value="TreeGrafter"/>
</dbReference>
<protein>
    <submittedName>
        <fullName evidence="5">Phenylethanolamine N methyltransferase 2</fullName>
    </submittedName>
</protein>
<dbReference type="EMBL" id="MT657937">
    <property type="protein sequence ID" value="QNG40896.1"/>
    <property type="molecule type" value="mRNA"/>
</dbReference>
<sequence length="285" mass="32791">MSILSYQEKHDKYEKIFSPEKYMGFWNALTLDKEKSDLEVSSGQRTMRFSIRSINDFISLICRRRQNIKFHDLGCGPSVVNMLSAAAFPQITSVEGSDFLSSNLDYLKISINSEGKQGYNYTKIIEFINSMNEQRGHLNLNNYFIPLKDKCLPENFVKYDMSLEDIFCGRKMQWGTYDVVVSTMFLTDAVPSKGHYRNVLRTVNRMLKLGGTFCLLDFLNQSFWTPCIKGMQKLSAVPINLQFLEKSLPATGFEIEEMRVIHHEENKFCNGDKVACVRATKAKDL</sequence>
<accession>A0A7G7LK79</accession>
<dbReference type="SUPFAM" id="SSF53335">
    <property type="entry name" value="S-adenosyl-L-methionine-dependent methyltransferases"/>
    <property type="match status" value="1"/>
</dbReference>
<evidence type="ECO:0000256" key="4">
    <source>
        <dbReference type="ARBA" id="ARBA00022691"/>
    </source>
</evidence>
<gene>
    <name evidence="5" type="primary">pnmt-2</name>
</gene>
<dbReference type="Pfam" id="PF01234">
    <property type="entry name" value="NNMT_PNMT_TEMT"/>
    <property type="match status" value="1"/>
</dbReference>
<dbReference type="GO" id="GO:0008170">
    <property type="term" value="F:N-methyltransferase activity"/>
    <property type="evidence" value="ECO:0007669"/>
    <property type="project" value="TreeGrafter"/>
</dbReference>
<dbReference type="PANTHER" id="PTHR10867:SF17">
    <property type="entry name" value="NICOTINAMIDE N-METHYLTRANSFERASE"/>
    <property type="match status" value="1"/>
</dbReference>
<dbReference type="Gene3D" id="3.40.50.150">
    <property type="entry name" value="Vaccinia Virus protein VP39"/>
    <property type="match status" value="1"/>
</dbReference>
<dbReference type="InterPro" id="IPR029063">
    <property type="entry name" value="SAM-dependent_MTases_sf"/>
</dbReference>
<name>A0A7G7LK79_HOFMI</name>
<evidence type="ECO:0000256" key="2">
    <source>
        <dbReference type="ARBA" id="ARBA00022603"/>
    </source>
</evidence>
<organism evidence="5">
    <name type="scientific">Hofstenia miamia</name>
    <name type="common">Three-banded panther worm</name>
    <dbReference type="NCBI Taxonomy" id="442651"/>
    <lineage>
        <taxon>Eukaryota</taxon>
        <taxon>Metazoa</taxon>
        <taxon>Xenacoelomorpha</taxon>
        <taxon>Acoelomorpha</taxon>
        <taxon>Acoela</taxon>
        <taxon>Hofsteniidae</taxon>
        <taxon>Hofstenia</taxon>
    </lineage>
</organism>
<keyword evidence="2 5" id="KW-0489">Methyltransferase</keyword>
<dbReference type="GO" id="GO:0032259">
    <property type="term" value="P:methylation"/>
    <property type="evidence" value="ECO:0007669"/>
    <property type="project" value="UniProtKB-KW"/>
</dbReference>